<evidence type="ECO:0000256" key="2">
    <source>
        <dbReference type="ARBA" id="ARBA00023242"/>
    </source>
</evidence>
<dbReference type="GO" id="GO:0005634">
    <property type="term" value="C:nucleus"/>
    <property type="evidence" value="ECO:0007669"/>
    <property type="project" value="UniProtKB-SubCell"/>
</dbReference>
<feature type="region of interest" description="Disordered" evidence="3">
    <location>
        <begin position="374"/>
        <end position="413"/>
    </location>
</feature>
<dbReference type="GO" id="GO:0030893">
    <property type="term" value="C:meiotic cohesin complex"/>
    <property type="evidence" value="ECO:0007669"/>
    <property type="project" value="TreeGrafter"/>
</dbReference>
<dbReference type="GO" id="GO:0003682">
    <property type="term" value="F:chromatin binding"/>
    <property type="evidence" value="ECO:0007669"/>
    <property type="project" value="TreeGrafter"/>
</dbReference>
<dbReference type="PANTHER" id="PTHR12585">
    <property type="entry name" value="SCC1 / RAD21 FAMILY MEMBER"/>
    <property type="match status" value="1"/>
</dbReference>
<dbReference type="AlphaFoldDB" id="A0A553QZR2"/>
<organism evidence="5 6">
    <name type="scientific">Danionella cerebrum</name>
    <dbReference type="NCBI Taxonomy" id="2873325"/>
    <lineage>
        <taxon>Eukaryota</taxon>
        <taxon>Metazoa</taxon>
        <taxon>Chordata</taxon>
        <taxon>Craniata</taxon>
        <taxon>Vertebrata</taxon>
        <taxon>Euteleostomi</taxon>
        <taxon>Actinopterygii</taxon>
        <taxon>Neopterygii</taxon>
        <taxon>Teleostei</taxon>
        <taxon>Ostariophysi</taxon>
        <taxon>Cypriniformes</taxon>
        <taxon>Danionidae</taxon>
        <taxon>Danioninae</taxon>
        <taxon>Danionella</taxon>
    </lineage>
</organism>
<feature type="region of interest" description="Disordered" evidence="3">
    <location>
        <begin position="241"/>
        <end position="260"/>
    </location>
</feature>
<dbReference type="Proteomes" id="UP000316079">
    <property type="component" value="Unassembled WGS sequence"/>
</dbReference>
<evidence type="ECO:0000256" key="1">
    <source>
        <dbReference type="ARBA" id="ARBA00004123"/>
    </source>
</evidence>
<evidence type="ECO:0000259" key="4">
    <source>
        <dbReference type="Pfam" id="PF04825"/>
    </source>
</evidence>
<comment type="subcellular location">
    <subcellularLocation>
        <location evidence="1">Nucleus</location>
    </subcellularLocation>
</comment>
<dbReference type="PANTHER" id="PTHR12585:SF27">
    <property type="entry name" value="MEIOTIC RECOMBINATION PROTEIN REC8 HOMOLOG"/>
    <property type="match status" value="1"/>
</dbReference>
<gene>
    <name evidence="5" type="ORF">DNTS_032478</name>
</gene>
<dbReference type="GO" id="GO:0006302">
    <property type="term" value="P:double-strand break repair"/>
    <property type="evidence" value="ECO:0007669"/>
    <property type="project" value="TreeGrafter"/>
</dbReference>
<keyword evidence="6" id="KW-1185">Reference proteome</keyword>
<name>A0A553QZR2_9TELE</name>
<feature type="domain" description="Rad21/Rec8-like protein N-terminal" evidence="4">
    <location>
        <begin position="1"/>
        <end position="117"/>
    </location>
</feature>
<dbReference type="EMBL" id="SRMA01025364">
    <property type="protein sequence ID" value="TRY95453.1"/>
    <property type="molecule type" value="Genomic_DNA"/>
</dbReference>
<dbReference type="Pfam" id="PF04825">
    <property type="entry name" value="Rad21_Rec8_N"/>
    <property type="match status" value="1"/>
</dbReference>
<dbReference type="STRING" id="623744.A0A553QZR2"/>
<dbReference type="GO" id="GO:0051177">
    <property type="term" value="P:meiotic sister chromatid cohesion"/>
    <property type="evidence" value="ECO:0007669"/>
    <property type="project" value="TreeGrafter"/>
</dbReference>
<sequence>MFFYPAVLNHRTGNFATIWLAATKGRKITRRDLLKVNVHSTCNDIINYVLVRVPPPISGVPRPRFSLYLSSQLQYGVVLVFHRQCGFLLEDLQGAIDRLIRLNQATNIDLKEEESRQSHMIPDALALFEENPGAMDPFFGIVDSDLPSPSKLMQEGGRKEGRKGRREEGRKEGRKISKCALITGITASQESITLAERELLHLSAPEFEGLDLPETNMIELLLEQQDHFLDRGDERQVEIERERERTAAEEERERGMLEPREMERDGIEREAVRDLTISGSLDLAQVTGASSKDPVLLPHEELGLPMEMPVLEEREKTPLTVPLPSLPDEEDMDAHRRERARIPGSEASDLPPEILELWKRAAVIKPIAPSVSRDDLELSEPQITQKRRKKSRDGDELHERDEERELSSKEAGIPREMEELELFQQETPAASLVVLETTSEREFSPFETPQMRQSPVPEAQFNLEDIPEERAPELETAMEIDEQFRLQDIPEEPVTFHSLLPPQASRKIVALRFWRLLEETVARHVVVRQHEPYGEIFVMHGGN</sequence>
<protein>
    <recommendedName>
        <fullName evidence="4">Rad21/Rec8-like protein N-terminal domain-containing protein</fullName>
    </recommendedName>
</protein>
<keyword evidence="2" id="KW-0539">Nucleus</keyword>
<evidence type="ECO:0000313" key="6">
    <source>
        <dbReference type="Proteomes" id="UP000316079"/>
    </source>
</evidence>
<evidence type="ECO:0000313" key="5">
    <source>
        <dbReference type="EMBL" id="TRY95453.1"/>
    </source>
</evidence>
<comment type="caution">
    <text evidence="5">The sequence shown here is derived from an EMBL/GenBank/DDBJ whole genome shotgun (WGS) entry which is preliminary data.</text>
</comment>
<feature type="region of interest" description="Disordered" evidence="3">
    <location>
        <begin position="320"/>
        <end position="348"/>
    </location>
</feature>
<feature type="region of interest" description="Disordered" evidence="3">
    <location>
        <begin position="147"/>
        <end position="173"/>
    </location>
</feature>
<evidence type="ECO:0000256" key="3">
    <source>
        <dbReference type="SAM" id="MobiDB-lite"/>
    </source>
</evidence>
<dbReference type="OrthoDB" id="10071381at2759"/>
<dbReference type="InterPro" id="IPR006910">
    <property type="entry name" value="Rad21_Rec8_N"/>
</dbReference>
<dbReference type="InterPro" id="IPR039781">
    <property type="entry name" value="Rad21/Rec8-like"/>
</dbReference>
<proteinExistence type="predicted"/>
<feature type="compositionally biased region" description="Basic and acidic residues" evidence="3">
    <location>
        <begin position="392"/>
        <end position="413"/>
    </location>
</feature>
<accession>A0A553QZR2</accession>
<reference evidence="5 6" key="1">
    <citation type="journal article" date="2019" name="Sci. Data">
        <title>Hybrid genome assembly and annotation of Danionella translucida.</title>
        <authorList>
            <person name="Kadobianskyi M."/>
            <person name="Schulze L."/>
            <person name="Schuelke M."/>
            <person name="Judkewitz B."/>
        </authorList>
    </citation>
    <scope>NUCLEOTIDE SEQUENCE [LARGE SCALE GENOMIC DNA]</scope>
    <source>
        <strain evidence="5 6">Bolton</strain>
    </source>
</reference>